<evidence type="ECO:0000313" key="2">
    <source>
        <dbReference type="EMBL" id="SJZ40725.1"/>
    </source>
</evidence>
<dbReference type="InterPro" id="IPR009097">
    <property type="entry name" value="Cyclic_Pdiesterase"/>
</dbReference>
<name>A0A1T4KEE2_9HYPH</name>
<dbReference type="GO" id="GO:0016874">
    <property type="term" value="F:ligase activity"/>
    <property type="evidence" value="ECO:0007669"/>
    <property type="project" value="UniProtKB-KW"/>
</dbReference>
<keyword evidence="3" id="KW-1185">Reference proteome</keyword>
<dbReference type="Proteomes" id="UP000190092">
    <property type="component" value="Unassembled WGS sequence"/>
</dbReference>
<dbReference type="EMBL" id="FUWJ01000001">
    <property type="protein sequence ID" value="SJZ40725.1"/>
    <property type="molecule type" value="Genomic_DNA"/>
</dbReference>
<dbReference type="GO" id="GO:0004113">
    <property type="term" value="F:2',3'-cyclic-nucleotide 3'-phosphodiesterase activity"/>
    <property type="evidence" value="ECO:0007669"/>
    <property type="project" value="InterPro"/>
</dbReference>
<sequence length="220" mass="24611">MPGLFASSLETFRPSLGIGGERPSELKTRRLQRRQQQVRQGGRMATDRLFWAILPPPEIAERIADQASRLRVAHGLTGKPLRAEHFHVTLFHVGDGDAMPVDRLADALAERAAAVTMPTFRVAFDRAMSFRNGAFVLRGDDSVIGVEILHQRLTDALDGLPLPARRFTPHLTLLRDSRIVPEQAIEPLEWTVREMVLVHSLLGRTTHRHLVRLSLASSCL</sequence>
<organism evidence="2 3">
    <name type="scientific">Enhydrobacter aerosaccus</name>
    <dbReference type="NCBI Taxonomy" id="225324"/>
    <lineage>
        <taxon>Bacteria</taxon>
        <taxon>Pseudomonadati</taxon>
        <taxon>Pseudomonadota</taxon>
        <taxon>Alphaproteobacteria</taxon>
        <taxon>Hyphomicrobiales</taxon>
        <taxon>Enhydrobacter</taxon>
    </lineage>
</organism>
<reference evidence="3" key="1">
    <citation type="submission" date="2017-02" db="EMBL/GenBank/DDBJ databases">
        <authorList>
            <person name="Varghese N."/>
            <person name="Submissions S."/>
        </authorList>
    </citation>
    <scope>NUCLEOTIDE SEQUENCE [LARGE SCALE GENOMIC DNA]</scope>
    <source>
        <strain evidence="3">ATCC 27094</strain>
    </source>
</reference>
<dbReference type="Pfam" id="PF13563">
    <property type="entry name" value="2_5_RNA_ligase2"/>
    <property type="match status" value="1"/>
</dbReference>
<dbReference type="GO" id="GO:0008664">
    <property type="term" value="F:RNA 2',3'-cyclic 3'-phosphodiesterase activity"/>
    <property type="evidence" value="ECO:0007669"/>
    <property type="project" value="InterPro"/>
</dbReference>
<keyword evidence="2" id="KW-0436">Ligase</keyword>
<accession>A0A1T4KEE2</accession>
<keyword evidence="1" id="KW-0378">Hydrolase</keyword>
<gene>
    <name evidence="2" type="ORF">SAMN02745126_00917</name>
</gene>
<protein>
    <submittedName>
        <fullName evidence="2">2'-5' RNA ligase</fullName>
    </submittedName>
</protein>
<proteinExistence type="predicted"/>
<dbReference type="STRING" id="225324.SAMN02745126_00917"/>
<dbReference type="Gene3D" id="3.90.1140.10">
    <property type="entry name" value="Cyclic phosphodiesterase"/>
    <property type="match status" value="1"/>
</dbReference>
<dbReference type="PANTHER" id="PTHR35561">
    <property type="entry name" value="RNA 2',3'-CYCLIC PHOSPHODIESTERASE"/>
    <property type="match status" value="1"/>
</dbReference>
<dbReference type="SUPFAM" id="SSF55144">
    <property type="entry name" value="LigT-like"/>
    <property type="match status" value="1"/>
</dbReference>
<dbReference type="RefSeq" id="WP_218190938.1">
    <property type="nucleotide sequence ID" value="NZ_FUWJ01000001.1"/>
</dbReference>
<dbReference type="PANTHER" id="PTHR35561:SF1">
    <property type="entry name" value="RNA 2',3'-CYCLIC PHOSPHODIESTERASE"/>
    <property type="match status" value="1"/>
</dbReference>
<evidence type="ECO:0000256" key="1">
    <source>
        <dbReference type="ARBA" id="ARBA00022801"/>
    </source>
</evidence>
<dbReference type="AlphaFoldDB" id="A0A1T4KEE2"/>
<evidence type="ECO:0000313" key="3">
    <source>
        <dbReference type="Proteomes" id="UP000190092"/>
    </source>
</evidence>
<dbReference type="InterPro" id="IPR004175">
    <property type="entry name" value="RNA_CPDase"/>
</dbReference>